<dbReference type="HOGENOM" id="CLU_2340530_0_0_11"/>
<dbReference type="STRING" id="1246995.AFR_19215"/>
<dbReference type="KEGG" id="afs:AFR_19215"/>
<gene>
    <name evidence="1" type="ORF">AFR_19215</name>
</gene>
<protein>
    <submittedName>
        <fullName evidence="1">Uncharacterized protein</fullName>
    </submittedName>
</protein>
<dbReference type="Proteomes" id="UP000017746">
    <property type="component" value="Chromosome"/>
</dbReference>
<dbReference type="PATRIC" id="fig|1246995.3.peg.3903"/>
<accession>U5W2B5</accession>
<evidence type="ECO:0000313" key="1">
    <source>
        <dbReference type="EMBL" id="AGZ42115.1"/>
    </source>
</evidence>
<reference evidence="1 2" key="1">
    <citation type="journal article" date="2014" name="J. Biotechnol.">
        <title>Complete genome sequence of the actinobacterium Actinoplanes friuliensis HAG 010964, producer of the lipopeptide antibiotic friulimycin.</title>
        <authorList>
            <person name="Ruckert C."/>
            <person name="Szczepanowski R."/>
            <person name="Albersmeier A."/>
            <person name="Goesmann A."/>
            <person name="Fischer N."/>
            <person name="Steinkamper A."/>
            <person name="Puhler A."/>
            <person name="Biener R."/>
            <person name="Schwartz D."/>
            <person name="Kalinowski J."/>
        </authorList>
    </citation>
    <scope>NUCLEOTIDE SEQUENCE [LARGE SCALE GENOMIC DNA]</scope>
    <source>
        <strain evidence="1 2">DSM 7358</strain>
    </source>
</reference>
<proteinExistence type="predicted"/>
<organism evidence="1 2">
    <name type="scientific">Actinoplanes friuliensis DSM 7358</name>
    <dbReference type="NCBI Taxonomy" id="1246995"/>
    <lineage>
        <taxon>Bacteria</taxon>
        <taxon>Bacillati</taxon>
        <taxon>Actinomycetota</taxon>
        <taxon>Actinomycetes</taxon>
        <taxon>Micromonosporales</taxon>
        <taxon>Micromonosporaceae</taxon>
        <taxon>Actinoplanes</taxon>
    </lineage>
</organism>
<name>U5W2B5_9ACTN</name>
<dbReference type="EMBL" id="CP006272">
    <property type="protein sequence ID" value="AGZ42115.1"/>
    <property type="molecule type" value="Genomic_DNA"/>
</dbReference>
<keyword evidence="2" id="KW-1185">Reference proteome</keyword>
<dbReference type="eggNOG" id="ENOG50309N1">
    <property type="taxonomic scope" value="Bacteria"/>
</dbReference>
<sequence length="98" mass="10483">MTVQVYCRVTVTVHDPAAVTGLAVQQLRDSDIDWATEEDDLETASAELGADLLNSLAGLADPGTLFPAVPAIEITGARIWAEHGDPHPRFQPGFEDPT</sequence>
<evidence type="ECO:0000313" key="2">
    <source>
        <dbReference type="Proteomes" id="UP000017746"/>
    </source>
</evidence>
<dbReference type="AlphaFoldDB" id="U5W2B5"/>